<comment type="caution">
    <text evidence="2">The sequence shown here is derived from an EMBL/GenBank/DDBJ whole genome shotgun (WGS) entry which is preliminary data.</text>
</comment>
<evidence type="ECO:0000256" key="1">
    <source>
        <dbReference type="SAM" id="Phobius"/>
    </source>
</evidence>
<dbReference type="PANTHER" id="PTHR36007">
    <property type="entry name" value="TRANSPORT PROTEIN-RELATED"/>
    <property type="match status" value="1"/>
</dbReference>
<evidence type="ECO:0000313" key="2">
    <source>
        <dbReference type="EMBL" id="PMP83406.1"/>
    </source>
</evidence>
<evidence type="ECO:0000313" key="3">
    <source>
        <dbReference type="Proteomes" id="UP000236910"/>
    </source>
</evidence>
<feature type="transmembrane region" description="Helical" evidence="1">
    <location>
        <begin position="91"/>
        <end position="115"/>
    </location>
</feature>
<protein>
    <submittedName>
        <fullName evidence="2">Ligand-binding protein SH3</fullName>
    </submittedName>
</protein>
<proteinExistence type="predicted"/>
<keyword evidence="1" id="KW-0472">Membrane</keyword>
<feature type="transmembrane region" description="Helical" evidence="1">
    <location>
        <begin position="127"/>
        <end position="147"/>
    </location>
</feature>
<dbReference type="PANTHER" id="PTHR36007:SF2">
    <property type="entry name" value="TRANSPORT PROTEIN-RELATED"/>
    <property type="match status" value="1"/>
</dbReference>
<feature type="transmembrane region" description="Helical" evidence="1">
    <location>
        <begin position="30"/>
        <end position="55"/>
    </location>
</feature>
<dbReference type="Proteomes" id="UP000236910">
    <property type="component" value="Unassembled WGS sequence"/>
</dbReference>
<organism evidence="2 3">
    <name type="scientific">Caldisericum exile</name>
    <dbReference type="NCBI Taxonomy" id="693075"/>
    <lineage>
        <taxon>Bacteria</taxon>
        <taxon>Pseudomonadati</taxon>
        <taxon>Caldisericota/Cryosericota group</taxon>
        <taxon>Caldisericota</taxon>
        <taxon>Caldisericia</taxon>
        <taxon>Caldisericales</taxon>
        <taxon>Caldisericaceae</taxon>
        <taxon>Caldisericum</taxon>
    </lineage>
</organism>
<sequence length="152" mass="16778">MNNLIQVILLSMAPISELRGAIPLGILAYHMNATLVTIVSIISNMVPAIVIIMLFDSILPWVKKRFPSIGRFVERFSQTRKEKNRKRIERYGLLAIIAFVAIPFPLTGAWTGSLLTVLFEMPKFKSIIAVAIGVTIAGMIVTLSILLGTNNL</sequence>
<gene>
    <name evidence="2" type="ORF">C0175_01830</name>
</gene>
<dbReference type="AlphaFoldDB" id="A0A2J6X8E1"/>
<dbReference type="Pfam" id="PF06695">
    <property type="entry name" value="Sm_multidrug_ex"/>
    <property type="match status" value="1"/>
</dbReference>
<keyword evidence="1" id="KW-1133">Transmembrane helix</keyword>
<dbReference type="InterPro" id="IPR009577">
    <property type="entry name" value="Sm_multidrug_ex"/>
</dbReference>
<reference evidence="2 3" key="1">
    <citation type="submission" date="2018-01" db="EMBL/GenBank/DDBJ databases">
        <title>Metagenomic assembled genomes from two thermal pools in the Uzon Caldera, Kamchatka, Russia.</title>
        <authorList>
            <person name="Wilkins L."/>
            <person name="Ettinger C."/>
        </authorList>
    </citation>
    <scope>NUCLEOTIDE SEQUENCE [LARGE SCALE GENOMIC DNA]</scope>
    <source>
        <strain evidence="2">ARK-10</strain>
    </source>
</reference>
<name>A0A2J6X8E1_9BACT</name>
<dbReference type="EMBL" id="PNIX01000108">
    <property type="protein sequence ID" value="PMP83406.1"/>
    <property type="molecule type" value="Genomic_DNA"/>
</dbReference>
<accession>A0A2J6X8E1</accession>
<keyword evidence="1" id="KW-0812">Transmembrane</keyword>